<keyword evidence="1" id="KW-0812">Transmembrane</keyword>
<dbReference type="RefSeq" id="WP_015236003.1">
    <property type="nucleotide sequence ID" value="NC_019793.1"/>
</dbReference>
<keyword evidence="1" id="KW-0472">Membrane</keyword>
<proteinExistence type="predicted"/>
<evidence type="ECO:0000313" key="2">
    <source>
        <dbReference type="EMBL" id="AFZ67700.1"/>
    </source>
</evidence>
<feature type="transmembrane region" description="Helical" evidence="1">
    <location>
        <begin position="6"/>
        <end position="25"/>
    </location>
</feature>
<dbReference type="KEGG" id="dpd:Deipe_2215"/>
<keyword evidence="1" id="KW-1133">Transmembrane helix</keyword>
<evidence type="ECO:0000256" key="1">
    <source>
        <dbReference type="SAM" id="Phobius"/>
    </source>
</evidence>
<sequence length="79" mass="8921">MTDAAVATFQVMSVMVLLFTLLWYAQRAVQSWAEHTGPDSPPEQPTVRAIKSMAVRLKVEDDLPPYIRLPSASQQRQLH</sequence>
<dbReference type="AlphaFoldDB" id="L0A3W2"/>
<evidence type="ECO:0000313" key="3">
    <source>
        <dbReference type="Proteomes" id="UP000010467"/>
    </source>
</evidence>
<protein>
    <submittedName>
        <fullName evidence="2">Uncharacterized protein</fullName>
    </submittedName>
</protein>
<dbReference type="EMBL" id="CP003382">
    <property type="protein sequence ID" value="AFZ67700.1"/>
    <property type="molecule type" value="Genomic_DNA"/>
</dbReference>
<keyword evidence="3" id="KW-1185">Reference proteome</keyword>
<dbReference type="Proteomes" id="UP000010467">
    <property type="component" value="Chromosome"/>
</dbReference>
<dbReference type="HOGENOM" id="CLU_2600268_0_0_0"/>
<name>L0A3W2_DEIPD</name>
<organism evidence="2 3">
    <name type="scientific">Deinococcus peraridilitoris (strain DSM 19664 / LMG 22246 / CIP 109416 / KR-200)</name>
    <dbReference type="NCBI Taxonomy" id="937777"/>
    <lineage>
        <taxon>Bacteria</taxon>
        <taxon>Thermotogati</taxon>
        <taxon>Deinococcota</taxon>
        <taxon>Deinococci</taxon>
        <taxon>Deinococcales</taxon>
        <taxon>Deinococcaceae</taxon>
        <taxon>Deinococcus</taxon>
    </lineage>
</organism>
<reference evidence="3" key="1">
    <citation type="submission" date="2012-03" db="EMBL/GenBank/DDBJ databases">
        <title>Complete sequence of chromosome of Deinococcus peraridilitoris DSM 19664.</title>
        <authorList>
            <person name="Lucas S."/>
            <person name="Copeland A."/>
            <person name="Lapidus A."/>
            <person name="Glavina del Rio T."/>
            <person name="Dalin E."/>
            <person name="Tice H."/>
            <person name="Bruce D."/>
            <person name="Goodwin L."/>
            <person name="Pitluck S."/>
            <person name="Peters L."/>
            <person name="Mikhailova N."/>
            <person name="Lu M."/>
            <person name="Kyrpides N."/>
            <person name="Mavromatis K."/>
            <person name="Ivanova N."/>
            <person name="Brettin T."/>
            <person name="Detter J.C."/>
            <person name="Han C."/>
            <person name="Larimer F."/>
            <person name="Land M."/>
            <person name="Hauser L."/>
            <person name="Markowitz V."/>
            <person name="Cheng J.-F."/>
            <person name="Hugenholtz P."/>
            <person name="Woyke T."/>
            <person name="Wu D."/>
            <person name="Pukall R."/>
            <person name="Steenblock K."/>
            <person name="Brambilla E."/>
            <person name="Klenk H.-P."/>
            <person name="Eisen J.A."/>
        </authorList>
    </citation>
    <scope>NUCLEOTIDE SEQUENCE [LARGE SCALE GENOMIC DNA]</scope>
    <source>
        <strain evidence="3">DSM 19664 / LMG 22246 / CIP 109416 / KR-200</strain>
    </source>
</reference>
<dbReference type="PATRIC" id="fig|937777.3.peg.2217"/>
<accession>L0A3W2</accession>
<gene>
    <name evidence="2" type="ordered locus">Deipe_2215</name>
</gene>